<dbReference type="AlphaFoldDB" id="A0A9W8TLS2"/>
<accession>A0A9W8TLS2</accession>
<gene>
    <name evidence="2" type="ORF">NPX13_g4923</name>
</gene>
<name>A0A9W8TLS2_9PEZI</name>
<evidence type="ECO:0000313" key="2">
    <source>
        <dbReference type="EMBL" id="KAJ3572820.1"/>
    </source>
</evidence>
<organism evidence="2 3">
    <name type="scientific">Xylaria arbuscula</name>
    <dbReference type="NCBI Taxonomy" id="114810"/>
    <lineage>
        <taxon>Eukaryota</taxon>
        <taxon>Fungi</taxon>
        <taxon>Dikarya</taxon>
        <taxon>Ascomycota</taxon>
        <taxon>Pezizomycotina</taxon>
        <taxon>Sordariomycetes</taxon>
        <taxon>Xylariomycetidae</taxon>
        <taxon>Xylariales</taxon>
        <taxon>Xylariaceae</taxon>
        <taxon>Xylaria</taxon>
    </lineage>
</organism>
<keyword evidence="3" id="KW-1185">Reference proteome</keyword>
<dbReference type="EMBL" id="JANPWZ010000734">
    <property type="protein sequence ID" value="KAJ3572820.1"/>
    <property type="molecule type" value="Genomic_DNA"/>
</dbReference>
<reference evidence="2" key="1">
    <citation type="submission" date="2022-07" db="EMBL/GenBank/DDBJ databases">
        <title>Genome Sequence of Xylaria arbuscula.</title>
        <authorList>
            <person name="Buettner E."/>
        </authorList>
    </citation>
    <scope>NUCLEOTIDE SEQUENCE</scope>
    <source>
        <strain evidence="2">VT107</strain>
    </source>
</reference>
<dbReference type="Proteomes" id="UP001148614">
    <property type="component" value="Unassembled WGS sequence"/>
</dbReference>
<comment type="caution">
    <text evidence="2">The sequence shown here is derived from an EMBL/GenBank/DDBJ whole genome shotgun (WGS) entry which is preliminary data.</text>
</comment>
<protein>
    <submittedName>
        <fullName evidence="2">Uncharacterized protein</fullName>
    </submittedName>
</protein>
<feature type="region of interest" description="Disordered" evidence="1">
    <location>
        <begin position="1"/>
        <end position="27"/>
    </location>
</feature>
<proteinExistence type="predicted"/>
<sequence>MTSATAPRGRSVTPQARAKAAAGHSCSDSGIARSEAMVGMQMVMRPARRFPMPVMQVKHKMTATIRNLGIGGVATARSTALVTSIVLIGQGIASVIAGWATASSGGLVCTVIEDDIVSNTGPFYRLAPPEQPPGNGVELPLALGLLDETDAPRDELGKVDEELDVGVELNVDEGSESPPIYGHGLQSLYENPQVWPRRQVQVEPDESRQFEIPVQLSQTLTDAAVPHLVESLAGQQASSDVPSFMHV</sequence>
<evidence type="ECO:0000256" key="1">
    <source>
        <dbReference type="SAM" id="MobiDB-lite"/>
    </source>
</evidence>
<evidence type="ECO:0000313" key="3">
    <source>
        <dbReference type="Proteomes" id="UP001148614"/>
    </source>
</evidence>